<evidence type="ECO:0000313" key="1">
    <source>
        <dbReference type="EMBL" id="CAF4132751.1"/>
    </source>
</evidence>
<protein>
    <submittedName>
        <fullName evidence="1">Uncharacterized protein</fullName>
    </submittedName>
</protein>
<dbReference type="Proteomes" id="UP000663881">
    <property type="component" value="Unassembled WGS sequence"/>
</dbReference>
<organism evidence="1 2">
    <name type="scientific">Adineta steineri</name>
    <dbReference type="NCBI Taxonomy" id="433720"/>
    <lineage>
        <taxon>Eukaryota</taxon>
        <taxon>Metazoa</taxon>
        <taxon>Spiralia</taxon>
        <taxon>Gnathifera</taxon>
        <taxon>Rotifera</taxon>
        <taxon>Eurotatoria</taxon>
        <taxon>Bdelloidea</taxon>
        <taxon>Adinetida</taxon>
        <taxon>Adinetidae</taxon>
        <taxon>Adineta</taxon>
    </lineage>
</organism>
<name>A0A819WZC5_9BILA</name>
<proteinExistence type="predicted"/>
<gene>
    <name evidence="1" type="ORF">OKA104_LOCUS37327</name>
</gene>
<dbReference type="AlphaFoldDB" id="A0A819WZC5"/>
<reference evidence="1" key="1">
    <citation type="submission" date="2021-02" db="EMBL/GenBank/DDBJ databases">
        <authorList>
            <person name="Nowell W R."/>
        </authorList>
    </citation>
    <scope>NUCLEOTIDE SEQUENCE</scope>
</reference>
<dbReference type="EMBL" id="CAJOAY010006184">
    <property type="protein sequence ID" value="CAF4132751.1"/>
    <property type="molecule type" value="Genomic_DNA"/>
</dbReference>
<sequence length="48" mass="5188">SLALLDWYPLATNAGNSMNGSTCATLNIPTTNKLPNAIRFSNQTIIQH</sequence>
<feature type="non-terminal residue" evidence="1">
    <location>
        <position position="1"/>
    </location>
</feature>
<accession>A0A819WZC5</accession>
<evidence type="ECO:0000313" key="2">
    <source>
        <dbReference type="Proteomes" id="UP000663881"/>
    </source>
</evidence>
<comment type="caution">
    <text evidence="1">The sequence shown here is derived from an EMBL/GenBank/DDBJ whole genome shotgun (WGS) entry which is preliminary data.</text>
</comment>